<dbReference type="RefSeq" id="WP_041016794.1">
    <property type="nucleotide sequence ID" value="NZ_CCEJ010000003.1"/>
</dbReference>
<dbReference type="EMBL" id="CCEJ010000003">
    <property type="protein sequence ID" value="CDR33274.1"/>
    <property type="molecule type" value="Genomic_DNA"/>
</dbReference>
<keyword evidence="3" id="KW-1185">Reference proteome</keyword>
<dbReference type="eggNOG" id="ENOG5033MPH">
    <property type="taxonomic scope" value="Bacteria"/>
</dbReference>
<evidence type="ECO:0000256" key="1">
    <source>
        <dbReference type="SAM" id="Phobius"/>
    </source>
</evidence>
<gene>
    <name evidence="2" type="ORF">CSEC_0437</name>
</gene>
<accession>A0A090DWQ0</accession>
<keyword evidence="1" id="KW-1133">Transmembrane helix</keyword>
<comment type="caution">
    <text evidence="2">The sequence shown here is derived from an EMBL/GenBank/DDBJ whole genome shotgun (WGS) entry which is preliminary data.</text>
</comment>
<reference evidence="2" key="2">
    <citation type="submission" date="2014-09" db="EMBL/GenBank/DDBJ databases">
        <title>Criblamydia sequanensis harbors a mega-plasmid encoding arsenite resistance.</title>
        <authorList>
            <person name="Bertelli C."/>
            <person name="Goesmann A."/>
            <person name="Greub G."/>
        </authorList>
    </citation>
    <scope>NUCLEOTIDE SEQUENCE [LARGE SCALE GENOMIC DNA]</scope>
    <source>
        <strain evidence="2">CRIB-18</strain>
    </source>
</reference>
<feature type="transmembrane region" description="Helical" evidence="1">
    <location>
        <begin position="54"/>
        <end position="73"/>
    </location>
</feature>
<sequence length="86" mass="9971">MPDNWIEMSSWILVSMSLLGNFFVIQKNVMGQWLWTIANVGWVAYNLYNGMTSQAFLFGIYFIMSVWGILSWTREIRALQKAKAQG</sequence>
<name>A0A090DWQ0_9BACT</name>
<keyword evidence="1" id="KW-0472">Membrane</keyword>
<evidence type="ECO:0000313" key="3">
    <source>
        <dbReference type="Proteomes" id="UP000031552"/>
    </source>
</evidence>
<dbReference type="OrthoDB" id="21703at2"/>
<evidence type="ECO:0000313" key="2">
    <source>
        <dbReference type="EMBL" id="CDR33274.1"/>
    </source>
</evidence>
<keyword evidence="1" id="KW-0812">Transmembrane</keyword>
<proteinExistence type="predicted"/>
<dbReference type="Proteomes" id="UP000031552">
    <property type="component" value="Unassembled WGS sequence"/>
</dbReference>
<reference evidence="2" key="1">
    <citation type="submission" date="2013-12" db="EMBL/GenBank/DDBJ databases">
        <authorList>
            <person name="Linke B."/>
        </authorList>
    </citation>
    <scope>NUCLEOTIDE SEQUENCE [LARGE SCALE GENOMIC DNA]</scope>
    <source>
        <strain evidence="2">CRIB-18</strain>
    </source>
</reference>
<protein>
    <submittedName>
        <fullName evidence="2">Conserved putative membrane protein</fullName>
    </submittedName>
</protein>
<dbReference type="AlphaFoldDB" id="A0A090DWQ0"/>
<feature type="transmembrane region" description="Helical" evidence="1">
    <location>
        <begin position="6"/>
        <end position="25"/>
    </location>
</feature>
<dbReference type="STRING" id="1437425.CSEC_0437"/>
<organism evidence="2 3">
    <name type="scientific">Candidatus Criblamydia sequanensis CRIB-18</name>
    <dbReference type="NCBI Taxonomy" id="1437425"/>
    <lineage>
        <taxon>Bacteria</taxon>
        <taxon>Pseudomonadati</taxon>
        <taxon>Chlamydiota</taxon>
        <taxon>Chlamydiia</taxon>
        <taxon>Parachlamydiales</taxon>
        <taxon>Candidatus Criblamydiaceae</taxon>
        <taxon>Candidatus Criblamydia</taxon>
    </lineage>
</organism>